<evidence type="ECO:0000256" key="1">
    <source>
        <dbReference type="SAM" id="Phobius"/>
    </source>
</evidence>
<sequence>MIKNSPNFGLISTPFCVLISLPFSLWLSRFKLFICIIPPLEHYFTHSHQVGLHFSTTITNSPYSVPQDLSPRSPLILSFLLFALLFRCFAPLLSKESEINRQKGCQPRVFDLQPDQLFPLRSYRLID</sequence>
<evidence type="ECO:0000313" key="2">
    <source>
        <dbReference type="EMBL" id="KAG6604940.1"/>
    </source>
</evidence>
<keyword evidence="1" id="KW-0812">Transmembrane</keyword>
<dbReference type="EMBL" id="JAGKQH010000002">
    <property type="protein sequence ID" value="KAG6604940.1"/>
    <property type="molecule type" value="Genomic_DNA"/>
</dbReference>
<feature type="transmembrane region" description="Helical" evidence="1">
    <location>
        <begin position="7"/>
        <end position="27"/>
    </location>
</feature>
<protein>
    <submittedName>
        <fullName evidence="2">Uncharacterized protein</fullName>
    </submittedName>
</protein>
<keyword evidence="1" id="KW-0472">Membrane</keyword>
<reference evidence="2 3" key="1">
    <citation type="journal article" date="2021" name="Hortic Res">
        <title>The domestication of Cucurbita argyrosperma as revealed by the genome of its wild relative.</title>
        <authorList>
            <person name="Barrera-Redondo J."/>
            <person name="Sanchez-de la Vega G."/>
            <person name="Aguirre-Liguori J.A."/>
            <person name="Castellanos-Morales G."/>
            <person name="Gutierrez-Guerrero Y.T."/>
            <person name="Aguirre-Dugua X."/>
            <person name="Aguirre-Planter E."/>
            <person name="Tenaillon M.I."/>
            <person name="Lira-Saade R."/>
            <person name="Eguiarte L.E."/>
        </authorList>
    </citation>
    <scope>NUCLEOTIDE SEQUENCE [LARGE SCALE GENOMIC DNA]</scope>
    <source>
        <strain evidence="2">JBR-2021</strain>
    </source>
</reference>
<dbReference type="Proteomes" id="UP000685013">
    <property type="component" value="Chromosome 2"/>
</dbReference>
<accession>A0AAV6P0T8</accession>
<feature type="non-terminal residue" evidence="2">
    <location>
        <position position="1"/>
    </location>
</feature>
<evidence type="ECO:0000313" key="3">
    <source>
        <dbReference type="Proteomes" id="UP000685013"/>
    </source>
</evidence>
<dbReference type="AlphaFoldDB" id="A0AAV6P0T8"/>
<proteinExistence type="predicted"/>
<name>A0AAV6P0T8_9ROSI</name>
<keyword evidence="3" id="KW-1185">Reference proteome</keyword>
<comment type="caution">
    <text evidence="2">The sequence shown here is derived from an EMBL/GenBank/DDBJ whole genome shotgun (WGS) entry which is preliminary data.</text>
</comment>
<gene>
    <name evidence="2" type="ORF">SDJN03_02257</name>
</gene>
<organism evidence="2 3">
    <name type="scientific">Cucurbita argyrosperma subsp. sororia</name>
    <dbReference type="NCBI Taxonomy" id="37648"/>
    <lineage>
        <taxon>Eukaryota</taxon>
        <taxon>Viridiplantae</taxon>
        <taxon>Streptophyta</taxon>
        <taxon>Embryophyta</taxon>
        <taxon>Tracheophyta</taxon>
        <taxon>Spermatophyta</taxon>
        <taxon>Magnoliopsida</taxon>
        <taxon>eudicotyledons</taxon>
        <taxon>Gunneridae</taxon>
        <taxon>Pentapetalae</taxon>
        <taxon>rosids</taxon>
        <taxon>fabids</taxon>
        <taxon>Cucurbitales</taxon>
        <taxon>Cucurbitaceae</taxon>
        <taxon>Cucurbiteae</taxon>
        <taxon>Cucurbita</taxon>
    </lineage>
</organism>
<keyword evidence="1" id="KW-1133">Transmembrane helix</keyword>